<feature type="region of interest" description="Disordered" evidence="10">
    <location>
        <begin position="4325"/>
        <end position="4344"/>
    </location>
</feature>
<dbReference type="Pfam" id="PF23321">
    <property type="entry name" value="R1_ABCA1"/>
    <property type="match status" value="1"/>
</dbReference>
<dbReference type="InterPro" id="IPR001304">
    <property type="entry name" value="C-type_lectin-like"/>
</dbReference>
<dbReference type="Proteomes" id="UP000887568">
    <property type="component" value="Unplaced"/>
</dbReference>
<accession>A0A913ZZT3</accession>
<dbReference type="GeneID" id="119728778"/>
<keyword evidence="15" id="KW-1185">Reference proteome</keyword>
<dbReference type="EnsemblMetazoa" id="XM_038201162.1">
    <property type="protein sequence ID" value="XP_038057090.1"/>
    <property type="gene ID" value="LOC119728778"/>
</dbReference>
<dbReference type="InterPro" id="IPR016186">
    <property type="entry name" value="C-type_lectin-like/link_sf"/>
</dbReference>
<protein>
    <submittedName>
        <fullName evidence="14">Uncharacterized protein</fullName>
    </submittedName>
</protein>
<dbReference type="SMART" id="SM00034">
    <property type="entry name" value="CLECT"/>
    <property type="match status" value="3"/>
</dbReference>
<dbReference type="FunFam" id="3.40.50.300:FF:000298">
    <property type="entry name" value="ATP-binding cassette sub-family A member 12"/>
    <property type="match status" value="1"/>
</dbReference>
<dbReference type="InterPro" id="IPR027417">
    <property type="entry name" value="P-loop_NTPase"/>
</dbReference>
<feature type="transmembrane region" description="Helical" evidence="11">
    <location>
        <begin position="21"/>
        <end position="42"/>
    </location>
</feature>
<dbReference type="FunFam" id="3.40.50.300:FF:000335">
    <property type="entry name" value="ATP binding cassette subfamily A member 5"/>
    <property type="match status" value="1"/>
</dbReference>
<evidence type="ECO:0000256" key="2">
    <source>
        <dbReference type="ARBA" id="ARBA00008869"/>
    </source>
</evidence>
<evidence type="ECO:0000256" key="7">
    <source>
        <dbReference type="ARBA" id="ARBA00022840"/>
    </source>
</evidence>
<feature type="domain" description="C-type lectin" evidence="12">
    <location>
        <begin position="625"/>
        <end position="734"/>
    </location>
</feature>
<proteinExistence type="inferred from homology"/>
<dbReference type="OrthoDB" id="8061355at2759"/>
<evidence type="ECO:0000259" key="12">
    <source>
        <dbReference type="PROSITE" id="PS50041"/>
    </source>
</evidence>
<evidence type="ECO:0000313" key="14">
    <source>
        <dbReference type="EnsemblMetazoa" id="XP_038057087.1"/>
    </source>
</evidence>
<feature type="transmembrane region" description="Helical" evidence="11">
    <location>
        <begin position="4668"/>
        <end position="4689"/>
    </location>
</feature>
<feature type="domain" description="ABC transporter" evidence="13">
    <location>
        <begin position="5839"/>
        <end position="6063"/>
    </location>
</feature>
<organism evidence="14 15">
    <name type="scientific">Patiria miniata</name>
    <name type="common">Bat star</name>
    <name type="synonym">Asterina miniata</name>
    <dbReference type="NCBI Taxonomy" id="46514"/>
    <lineage>
        <taxon>Eukaryota</taxon>
        <taxon>Metazoa</taxon>
        <taxon>Echinodermata</taxon>
        <taxon>Eleutherozoa</taxon>
        <taxon>Asterozoa</taxon>
        <taxon>Asteroidea</taxon>
        <taxon>Valvatacea</taxon>
        <taxon>Valvatida</taxon>
        <taxon>Asterinidae</taxon>
        <taxon>Patiria</taxon>
    </lineage>
</organism>
<dbReference type="CDD" id="cd03263">
    <property type="entry name" value="ABC_subfamily_A"/>
    <property type="match status" value="2"/>
</dbReference>
<dbReference type="GO" id="GO:0005524">
    <property type="term" value="F:ATP binding"/>
    <property type="evidence" value="ECO:0007669"/>
    <property type="project" value="UniProtKB-KW"/>
</dbReference>
<feature type="compositionally biased region" description="Low complexity" evidence="10">
    <location>
        <begin position="5174"/>
        <end position="5189"/>
    </location>
</feature>
<feature type="transmembrane region" description="Helical" evidence="11">
    <location>
        <begin position="4701"/>
        <end position="4722"/>
    </location>
</feature>
<evidence type="ECO:0000256" key="6">
    <source>
        <dbReference type="ARBA" id="ARBA00022741"/>
    </source>
</evidence>
<dbReference type="SMART" id="SM00382">
    <property type="entry name" value="AAA"/>
    <property type="match status" value="2"/>
</dbReference>
<feature type="transmembrane region" description="Helical" evidence="11">
    <location>
        <begin position="4808"/>
        <end position="4829"/>
    </location>
</feature>
<dbReference type="CDD" id="cd00037">
    <property type="entry name" value="CLECT"/>
    <property type="match status" value="3"/>
</dbReference>
<feature type="transmembrane region" description="Helical" evidence="11">
    <location>
        <begin position="5691"/>
        <end position="5711"/>
    </location>
</feature>
<dbReference type="InterPro" id="IPR003439">
    <property type="entry name" value="ABC_transporter-like_ATP-bd"/>
</dbReference>
<evidence type="ECO:0000256" key="1">
    <source>
        <dbReference type="ARBA" id="ARBA00004141"/>
    </source>
</evidence>
<evidence type="ECO:0000256" key="4">
    <source>
        <dbReference type="ARBA" id="ARBA00022692"/>
    </source>
</evidence>
<evidence type="ECO:0000313" key="15">
    <source>
        <dbReference type="Proteomes" id="UP000887568"/>
    </source>
</evidence>
<dbReference type="InterPro" id="IPR016187">
    <property type="entry name" value="CTDL_fold"/>
</dbReference>
<dbReference type="SUPFAM" id="SSF52540">
    <property type="entry name" value="P-loop containing nucleoside triphosphate hydrolases"/>
    <property type="match status" value="2"/>
</dbReference>
<dbReference type="RefSeq" id="XP_038057090.1">
    <property type="nucleotide sequence ID" value="XM_038201162.1"/>
</dbReference>
<evidence type="ECO:0000259" key="13">
    <source>
        <dbReference type="PROSITE" id="PS50893"/>
    </source>
</evidence>
<keyword evidence="3" id="KW-0813">Transport</keyword>
<dbReference type="GO" id="GO:0140359">
    <property type="term" value="F:ABC-type transporter activity"/>
    <property type="evidence" value="ECO:0007669"/>
    <property type="project" value="InterPro"/>
</dbReference>
<feature type="transmembrane region" description="Helical" evidence="11">
    <location>
        <begin position="5579"/>
        <end position="5602"/>
    </location>
</feature>
<feature type="domain" description="C-type lectin" evidence="12">
    <location>
        <begin position="1972"/>
        <end position="2071"/>
    </location>
</feature>
<evidence type="ECO:0000256" key="8">
    <source>
        <dbReference type="ARBA" id="ARBA00022989"/>
    </source>
</evidence>
<dbReference type="EnsemblMetazoa" id="XM_038201161.1">
    <property type="protein sequence ID" value="XP_038057089.1"/>
    <property type="gene ID" value="LOC119728778"/>
</dbReference>
<comment type="subcellular location">
    <subcellularLocation>
        <location evidence="1">Membrane</location>
        <topology evidence="1">Multi-pass membrane protein</topology>
    </subcellularLocation>
</comment>
<sequence length="6168" mass="688256">MGLLGQFWLLMLKNLKLRLRAPALTLTQLLWPALLFIVIALVRTRFQPESKPNCAYDAKAMPSQGLVPFMQSFMCDLGTTCKDPESISPNGSGLPAYHSQARLAQIANSLSPIVNNTSTIESLKNLPQVIKPLAELTNGLNSESLKNFTERKYLVSDFFRNVSDVRQYLKEEAGLDGSVVDSLLHAQLDVYQLLELTGFIDFKGIVCNITRLQDVLTFPPEADVNGVSQALCKVQDDQISIIIDKLQTQLDVPYLINEFSEFLKVLGQTDWSVILDNAGSLLDQLQNIGNLGNLVEGLPNLLEIVRAALALVNQFEMGTLERQLEIVVQLVESIDNAQLIDAMWWTDVKNVISKGHDLFNVVTKYLSYFNDNVIPIKDLFRNETTIRHLLEKQYGVTIDDIKAILQLQLKPDKIPELLQLLMSTSHPSELFCSPAALNISEYLTLPGDSSFNIGALQEALCKPVANGNKVLDVLFNNTDILLFVDQVSQVLKSPPSPIQWDALLDDILVIVASIQDMPEFLQSLPALLSDYSGLFDQSSLLQNSWIQLLAGTIQGNMTVEETLQYWSGEPFVSIIQGVLSQTPAWQDIKYQLITQNMALDIQLRILDMFTGGFCPEGWHSNLTSCYKYVHEVTRNMSGALIGCRELHRRGHLVTVNHQTEQKFLESIGEGDLSWLGLISYGPDYSYWIDGTYVIYENWFPMVGTTAQPPVSVPGPTCGKANFGTDGLWHHTDCDMPAGSYICEAVQDHKLVQLLREDPMSKVTRMLLDLGPHVTEAIFRSFINASFIEALVQMPPSEQARALCLIDLSSLPPSVDVAMVRQTLCNLNVTEILAEQMHYWQVPALQQQIMDYITLLTAGPFNISPAYSHYANLSALVHNYNRLNEAWADVFARPVDLQTILEWYGNVGNQTKEWEDMIERVWKSLAGPNMPSSANASLADLLDMLNIQLEQILSQLEPALNSSMDWSVVKELIAIGQSFLISLPGDEASLNHLFQNESLLLEFLSNQLNQSAEEIQRLYQAFAKLANPSAGTDEWERLLEELLRLTSDIQDLPSLFQRLPELLGIVQRPLNFSGEWTGLAGLIQGNMTVAEFLQHQSTVDLLEALDMQFGMPSPMWWTTIKDIILRGESVLSSLLAQVDKYQGPLTIGKLFRSDSAFRDFFQNQLNLTQADVELLRKTSIDMDKMVELLLHLAVNQQNPADLFCTGNQNLLDYLLVPDNASSVAGLAGSLQTALCHLSNGSSNADAFLRTLLAELDLTMLSDELSAVVGRPVGTIDDWGLLLQKVANISVDIQNLPSFVNQLPSLLNIFQRPLNFAGDWSGIISWLSDDQTFLEAMQQFYYGMYPQLFQNYLSMTEFWPAIQQQLIIQNLAMDLQIALLQPFIGGTCRAGWQGEHTTCFRYVNESSDWYSAYLRCDALHPRSQLAYITDEWEQRYLESIGRDELSWILQGSFFGLSYENWAPGSQFADFYCGAANFGTDGLWQQLDCSANLSSLICQMPQDHILVKLLKEQPFVNATRTLLDLGPNVTEAVIRSLLNATKLQMLLDVNLEDHSTLLCSEGFVDLQPSDAWVRPKLCSLDPWTLLQEQSSFWNVPEIQAAFERLQAFLSHPNMTAIPPEYVPYANISAYFIKNRQFQLILDDAIWRPFDPELLWTDPSITVTGSGAEWQAMSTRIQALLNQKQLEMLLETATGSGTSMMNMEALQYNNAVLQLANTVLNATNELIGIAITFGHRQASSIILPELQRFLLGVMGLIDDGPELLGALSATWNDPSKYSDLIGSPDVKALFCDSTLRQTWLNSNGQFVNTTALDEYLCKVNFDLLAEELKYAVYYDEIVAQFNAIQTGDFNTTNLGSVSIADLVHNVEILQHNLQIVLPWTIDAFDERYNLTALATMAEALFNTVLMGFSNVDVINQQNEVDLGKILQFVPGLKMVLDTLDAGGVADLKQVHAYIAFMNQFLDKAKETTCRDGWQRHDQSCYKYMNEWLSYHNASHKCFQQTQSDLLIVGSAAEQTFLENYGPNADVWMDTYPPFTYQNFAFPNFTEYTGCKKANFGGDGLWYPAPCTDMHTYICEAVPELNLTLGLLRPLTNDSSINRIIDALEQTLSAETVNAILASPIDPFQLSSVVAGADWRKAVCDIDSLRALFMSPDSFNVTQLSEVLCGDAFMETLVALTNNTHVLEQLLNDIASLQASEFNSSAFIRDAQTFLRHMASLSKYKVNSYLPLMSNPFAEYTGFNQSAWQQAWSVETLLSSLDNIDMGLINQSWYRDVTKEIRSVAYFTEYFADRILVLQGKHLVFPEIRNLLANISEIERAFEVVTGFSPELIDALMSLVVKQDKLQEFLSFPNPLAVLCTAGNFSSYFVLPANSNTDLAALENAVCSVDLLKVQMEFLQVVPIDTFMNQFMAYVDTSPSDNLSAIAQRFIVLYEKTQAFIADPFTVNINETWLNDTFHEVVQVLQVWGMNQAQMNPNDINSVVPALQQLDAQFMNESWWNDIKGPLKELTSILDYANMKLAPLPGGNFTFFDILPATTADLLQRLMEDFPEIVGALSQSYVNVTKLETLTGANDLVNLLCDNSTGMTELIEFLPGVNTTAINSVLCSLDYVLLASEWTQELVFFEERRNLPLNWTASYDSAMSLVQTLINLVQSPPNLLMYDADWFSAKLRQTEAILASLYPASSDMYISGDELDNLLLFIDSALSGRGEFYNSFIMQYRLEDYINRFLIDQIPMFVGQKWTFPSLEGLFADSDNVRSLFVLWDVAPDVVDVFLSLSIRPEMWSVFWETPDPIATLCTNNQFASFFELPQGSPSNLTALQEAVCAVNFTLVPLELANHFKISQIQADLEQIIINDPSLGPFNWTSWMENRDRLAAIIADLVSMPPEIILDEAWWNTTEPQLQDVINSWLVNLQQMAADNQVNNTLNLLQGLEASLRSAGAWEAVRPYLEIFTLSLESAANQLRQQVQLQMGLANTTAIDYLVNSLSVMPDQLKASLADSAFSVFALADIYNRGWWDFVFCNSSIFDTTYHLPPAVNSTAVQQAMCELNQTEFFSHASGIYNIDVLRLQQQIGVILGQQSGSMANFDWAQLGRYVEEMMALLTELQRIPEVMHGDAIQNVTLLLEALNNQGQQNLLLLIQVLEDIRPYFQDDTIVVQIRDSFYASINLSNALNSNGMQLDALPQLEAILKQLDLWHSVRPYLEFANVILDGINTDLHQGGEAIPAFLYNRTVLDRFLQEALGTASPELALQIVADRFHPISELAYLHLSGNWEERFCSPINYPHPSYYPPNLNETALREELCQLDRVEFFGKLDNITGVDVLSLMRSFFEIANHLPASNDTSANFDWDGVVGKVESIMAALQGILGLPGNHGNVTEAYLLLQELQNGLVTFNQKLLVEVLGRLDIVMNQEGVWSEVQEAVAMTTHIVKLYNQQLELLAASNYTLDGVFKPTAQDFLAQYLAPEHVQALMRASINPIVFNPALLAILTQPQQLASILSNPAVFDPALLGMLTQPQQLTSILCNPAVFNTFILLPPGTDSATIQGALCSQAQTNPTFLTDLVAMFNIDQIQKELESLFMNGTNSRNFTDIDWQQSMQEFERLINNFVGLATRDFLGDFLTQWLAMSVPMENLPHMLMNVTVDYTSACQALTPELLNTTAWQTLIKPSMLSTNLAMEIIQDLVFALPKYQEDFQTLINDMTAVVELLTVFTEVESDILQSGAVVLLDPDQMSRAIDLFHRVVQGEIPRGIVCNEYTLSQVTHGNATHLSKLFCGVEKLLQTHAVQEVLRIVGFENILPKITTLFSADPTNYEPFDCPAFAMNSQNFIMKLWMLPSEYANFFSSFQRPEYFDLFEVLPQILANTTTEDFESLTELYHLLQPLIGPLLDNGFLDNATNIDVLLPYLELIDAYLISQLDQTGFVELSSLWSNASVVREYLAAIAGFSPDIIDAIINNKLNISTLILLQGNVRDELCTNMLFTRLFVFNDTATASEVQTLVCQSLNSTDILEFLQGSLNVTELIQAVSVYFITSSPMDVTLPEYMDQLLEALATLSALDPAILDRFLTDQWPSLTDGLVNTTEIIQLAMSAKDLISIAKSLQPVIDVLRPALGNDSTFQMIEKLLDSLNSLDGLLDLLSKLPDLSLRKLFKDPDDVYEFLVAEVGFSDQAASDLLSASLSLEVAPSLNFTAINTIACDETELTKLITFPKGTNVTGVLQTLCTLDSEQLTVALEGVIERMSIGAVIEELLMYSFKERFGNTTASLGDLSNAAADLNAIQESFQTIMTEFQSLNFSSLAIDEIVDSIMGNAAAQASTSASPLSEMVCGKGVSINPLSADDLSSVARRRKRSDGRSRMKREDQFEKVPGSTPFCSSLYDAIQAGENGRLIWRYIKPILLGKIPYAPNSPAAAKIIKASNFLFEEIATIRDVAAAWLAGSADLNTLIGSSQLSLIKDFVANSYTKEILQDQLGLDADLIASLLDSDLVAISADDLAMIDEMAELVVNLTGCVELNRFIPYRTESFMKAVAQRLSRNNTLFAGVYFSNLQNADSLPPHVQYKIRMDIENTAETNRLKDKDWSAGANNELLNQVYTRGFIILQDIIEKAIIQLQTSNDTAKPGVYLQLMPYPCHVVDRFVERFGYLIPLVMVFVFIGAIGSMTHQLVYEKELGIEELMKAMGLRAGLNLLSWFLNNLILMAIMCALMVLILKVGNILPSSDWSLLFFFLMCFSFSLIMMSFLISTFFQRAHVAAFATVLVFIISYVPYVPYIILERSFGSFHETFLISLISTCAFTLGCNEIAVKEAQTVGVQWNTFGPDFQQFGMFNFNWKCVAMLWDGVIYFLIGWYISSVFPGRNGVPKPWYFIFVPCYWSSCFSCNSDSGSGKNYADGSNNSRVATDPDVEMDPTNVPCGISIVGLTKKYNKKKKAVDDLTLNFYEDQITSFLGRNGAGKTTTISIIMGLFPATKGKVYIYNKDVMRQLHSIRKDLGVCPQHDALYDQLTVREHLEMYGRLRGMSLKDIFQQSEDLIADVDMQDAANEKVCNLSGGMKRKLSVMIAFLGGSNIVILDEPTSGVDPHARRAIWDLISKNKKGRTILLCTHFMDEADLLGDRIAILDHGQLRCCGSSAFLKGRFTSGYTLTIAKELPSNQSTPETMRKLTDGASDPADYNRNTAVDNVYVEMTTLKKPEAAQDHASTSSQDHASTSSSSGVSSFVEPFNCAKVTSFIQSHIPSAVLKEDVGTEVSFTLPVSFGQTAKFQGLFEELDAKLPELHASSYGLSDASLEEVFLNVSSQDEGETDGPKDKTKMVPESTMESVQVSYNMKPSTLHQFLAILTKRFHYTKRDWRGFIWALLLPMLLLLLAVVFGTLSSGETNPQLHFAPSLYRPDDYVFFSNSDSRTADGTKMTNALFSAPGLGTTCMNDFEDGTCHFTEAFFKNPISSLSPAEIEEILAVDRAAPDCSCANSFLECPEGAVGAAPPQWIMNTTDILLDVSLKADLIKYLLRSTEDFRFKRYNGLTLHSKPTGDTQEFIKAWYNNKGFHAMPIALNTANNIILRSYLPPGQDPATYGISAYTHPFEFSGEGLSVRDIWDQTAQNFGNCLIIVLAFCLIPATFATFLVMEYNNGSKRLHYVSGVTPTGYWLANLVWDMLMYLIPIGISLIIVCAFGMHAFSSSSNIPAFCLLLFLYGFATVCQLYVLVPLFKSTGTAFIVYFCLTFLVAILTIIPKFLQESPLGGAIREHDAFYYLDHIFLIFSPFCLASGLIELLYNQAEADIYATFGLNTYRDPFGFNMLGWKFVALAIEGVVAFLLLMIVESSSRRRSGDCKSGSPDHNGVEDEDVAMERQRLVSGDTKNDLVCIQNLTKVYRSVNNSSLVAVDDLCVGIPKGQCFGLLGVNGAGKTTTFRMIINDLAPTHGSIKVRSNSVGYCPQADALYSPLTGTELLYCYARIKGLTGKQCEMAVRRVVHQMNMEPYVNNRIGTYSGGMKRSLSTAIALLGNPQVILMDEPTTGMDPVAKQAVWSNVLALIKNGHSVILTSHSMEECELLCTRLAIMVNGRFQCLGSPQQVKHRHGDGYTLILRINDETLDWSSIMNFVNDRFPEAILKERHHNMVRFQLPLATRRLADIFGAVEENKARLGIQEYSVTQTTLDQVFVNFAKRQTDGHKSGKESVQEFTNQAFTTADEA</sequence>
<evidence type="ECO:0000256" key="5">
    <source>
        <dbReference type="ARBA" id="ARBA00022737"/>
    </source>
</evidence>
<reference evidence="14" key="1">
    <citation type="submission" date="2022-11" db="UniProtKB">
        <authorList>
            <consortium name="EnsemblMetazoa"/>
        </authorList>
    </citation>
    <scope>IDENTIFICATION</scope>
</reference>
<dbReference type="Gene3D" id="3.40.50.300">
    <property type="entry name" value="P-loop containing nucleotide triphosphate hydrolases"/>
    <property type="match status" value="2"/>
</dbReference>
<keyword evidence="9 11" id="KW-0472">Membrane</keyword>
<dbReference type="InterPro" id="IPR026082">
    <property type="entry name" value="ABCA"/>
</dbReference>
<dbReference type="Pfam" id="PF00005">
    <property type="entry name" value="ABC_tran"/>
    <property type="match status" value="2"/>
</dbReference>
<dbReference type="GO" id="GO:0016020">
    <property type="term" value="C:membrane"/>
    <property type="evidence" value="ECO:0007669"/>
    <property type="project" value="UniProtKB-SubCell"/>
</dbReference>
<dbReference type="Pfam" id="PF12698">
    <property type="entry name" value="ABC2_membrane_3"/>
    <property type="match status" value="2"/>
</dbReference>
<keyword evidence="5" id="KW-0677">Repeat</keyword>
<evidence type="ECO:0000256" key="3">
    <source>
        <dbReference type="ARBA" id="ARBA00022448"/>
    </source>
</evidence>
<dbReference type="Gene3D" id="3.10.100.10">
    <property type="entry name" value="Mannose-Binding Protein A, subunit A"/>
    <property type="match status" value="3"/>
</dbReference>
<dbReference type="Pfam" id="PF00059">
    <property type="entry name" value="Lectin_C"/>
    <property type="match status" value="1"/>
</dbReference>
<feature type="transmembrane region" description="Helical" evidence="11">
    <location>
        <begin position="5732"/>
        <end position="5750"/>
    </location>
</feature>
<keyword evidence="6" id="KW-0547">Nucleotide-binding</keyword>
<dbReference type="RefSeq" id="XP_038057089.1">
    <property type="nucleotide sequence ID" value="XM_038201161.1"/>
</dbReference>
<feature type="region of interest" description="Disordered" evidence="10">
    <location>
        <begin position="5170"/>
        <end position="5189"/>
    </location>
</feature>
<keyword evidence="4 11" id="KW-0812">Transmembrane</keyword>
<name>A0A913ZZT3_PATMI</name>
<dbReference type="PANTHER" id="PTHR19229:SF250">
    <property type="entry name" value="ABC TRANSPORTER DOMAIN-CONTAINING PROTEIN-RELATED"/>
    <property type="match status" value="1"/>
</dbReference>
<evidence type="ECO:0000256" key="10">
    <source>
        <dbReference type="SAM" id="MobiDB-lite"/>
    </source>
</evidence>
<feature type="region of interest" description="Disordered" evidence="10">
    <location>
        <begin position="5273"/>
        <end position="5292"/>
    </location>
</feature>
<feature type="compositionally biased region" description="Basic and acidic residues" evidence="10">
    <location>
        <begin position="4335"/>
        <end position="4344"/>
    </location>
</feature>
<dbReference type="OMA" id="LWYPANC"/>
<feature type="transmembrane region" description="Helical" evidence="11">
    <location>
        <begin position="5770"/>
        <end position="5796"/>
    </location>
</feature>
<comment type="similarity">
    <text evidence="2">Belongs to the ABC transporter superfamily. ABCA family.</text>
</comment>
<feature type="transmembrane region" description="Helical" evidence="11">
    <location>
        <begin position="5329"/>
        <end position="5350"/>
    </location>
</feature>
<dbReference type="PANTHER" id="PTHR19229">
    <property type="entry name" value="ATP-BINDING CASSETTE TRANSPORTER SUBFAMILY A ABCA"/>
    <property type="match status" value="1"/>
</dbReference>
<dbReference type="GO" id="GO:0016887">
    <property type="term" value="F:ATP hydrolysis activity"/>
    <property type="evidence" value="ECO:0007669"/>
    <property type="project" value="InterPro"/>
</dbReference>
<dbReference type="InterPro" id="IPR056264">
    <property type="entry name" value="R2_ABCA1-4-like"/>
</dbReference>
<dbReference type="PROSITE" id="PS50893">
    <property type="entry name" value="ABC_TRANSPORTER_2"/>
    <property type="match status" value="2"/>
</dbReference>
<feature type="transmembrane region" description="Helical" evidence="11">
    <location>
        <begin position="5659"/>
        <end position="5679"/>
    </location>
</feature>
<feature type="transmembrane region" description="Helical" evidence="11">
    <location>
        <begin position="5622"/>
        <end position="5647"/>
    </location>
</feature>
<dbReference type="EnsemblMetazoa" id="XM_038201159.1">
    <property type="protein sequence ID" value="XP_038057087.1"/>
    <property type="gene ID" value="LOC119728778"/>
</dbReference>
<feature type="domain" description="C-type lectin" evidence="12">
    <location>
        <begin position="1393"/>
        <end position="1487"/>
    </location>
</feature>
<dbReference type="GO" id="GO:0005319">
    <property type="term" value="F:lipid transporter activity"/>
    <property type="evidence" value="ECO:0007669"/>
    <property type="project" value="TreeGrafter"/>
</dbReference>
<keyword evidence="7" id="KW-0067">ATP-binding</keyword>
<dbReference type="InterPro" id="IPR013525">
    <property type="entry name" value="ABC2_TM"/>
</dbReference>
<feature type="domain" description="ABC transporter" evidence="13">
    <location>
        <begin position="4894"/>
        <end position="5124"/>
    </location>
</feature>
<feature type="transmembrane region" description="Helical" evidence="11">
    <location>
        <begin position="4729"/>
        <end position="4752"/>
    </location>
</feature>
<dbReference type="RefSeq" id="XP_038057087.1">
    <property type="nucleotide sequence ID" value="XM_038201159.1"/>
</dbReference>
<keyword evidence="8 11" id="KW-1133">Transmembrane helix</keyword>
<feature type="transmembrane region" description="Helical" evidence="11">
    <location>
        <begin position="4622"/>
        <end position="4647"/>
    </location>
</feature>
<dbReference type="SUPFAM" id="SSF56436">
    <property type="entry name" value="C-type lectin-like"/>
    <property type="match status" value="3"/>
</dbReference>
<dbReference type="InterPro" id="IPR003593">
    <property type="entry name" value="AAA+_ATPase"/>
</dbReference>
<evidence type="ECO:0000256" key="11">
    <source>
        <dbReference type="SAM" id="Phobius"/>
    </source>
</evidence>
<feature type="transmembrane region" description="Helical" evidence="11">
    <location>
        <begin position="4764"/>
        <end position="4783"/>
    </location>
</feature>
<evidence type="ECO:0000256" key="9">
    <source>
        <dbReference type="ARBA" id="ARBA00023136"/>
    </source>
</evidence>
<dbReference type="PROSITE" id="PS50041">
    <property type="entry name" value="C_TYPE_LECTIN_2"/>
    <property type="match status" value="3"/>
</dbReference>